<comment type="caution">
    <text evidence="10">The sequence shown here is derived from an EMBL/GenBank/DDBJ whole genome shotgun (WGS) entry which is preliminary data.</text>
</comment>
<dbReference type="EMBL" id="NAJO01000032">
    <property type="protein sequence ID" value="OQO01131.1"/>
    <property type="molecule type" value="Genomic_DNA"/>
</dbReference>
<dbReference type="AlphaFoldDB" id="A0A1V8SQ49"/>
<dbReference type="InterPro" id="IPR016117">
    <property type="entry name" value="ArgJ-like_dom_sf"/>
</dbReference>
<keyword evidence="4 9" id="KW-0808">Transferase</keyword>
<keyword evidence="8 9" id="KW-0012">Acyltransferase</keyword>
<keyword evidence="7 9" id="KW-0511">Multifunctional enzyme</keyword>
<comment type="subcellular location">
    <subcellularLocation>
        <location evidence="9">Mitochondrion matrix</location>
    </subcellularLocation>
</comment>
<evidence type="ECO:0000313" key="11">
    <source>
        <dbReference type="Proteomes" id="UP000192596"/>
    </source>
</evidence>
<comment type="similarity">
    <text evidence="1 9">Belongs to the ArgJ family.</text>
</comment>
<evidence type="ECO:0000256" key="5">
    <source>
        <dbReference type="ARBA" id="ARBA00022813"/>
    </source>
</evidence>
<dbReference type="STRING" id="1507870.A0A1V8SQ49"/>
<gene>
    <name evidence="10" type="ORF">B0A48_13374</name>
</gene>
<dbReference type="Proteomes" id="UP000192596">
    <property type="component" value="Unassembled WGS sequence"/>
</dbReference>
<feature type="binding site" evidence="9">
    <location>
        <position position="492"/>
    </location>
    <ligand>
        <name>substrate</name>
    </ligand>
</feature>
<feature type="binding site" evidence="9">
    <location>
        <position position="342"/>
    </location>
    <ligand>
        <name>substrate</name>
    </ligand>
</feature>
<evidence type="ECO:0000313" key="10">
    <source>
        <dbReference type="EMBL" id="OQO01131.1"/>
    </source>
</evidence>
<keyword evidence="3 9" id="KW-0028">Amino-acid biosynthesis</keyword>
<dbReference type="GO" id="GO:0006592">
    <property type="term" value="P:ornithine biosynthetic process"/>
    <property type="evidence" value="ECO:0007669"/>
    <property type="project" value="TreeGrafter"/>
</dbReference>
<dbReference type="EC" id="2.3.1.35" evidence="9"/>
<dbReference type="InParanoid" id="A0A1V8SQ49"/>
<dbReference type="SUPFAM" id="SSF56266">
    <property type="entry name" value="DmpA/ArgJ-like"/>
    <property type="match status" value="1"/>
</dbReference>
<evidence type="ECO:0000256" key="9">
    <source>
        <dbReference type="HAMAP-Rule" id="MF_03124"/>
    </source>
</evidence>
<keyword evidence="2 9" id="KW-0055">Arginine biosynthesis</keyword>
<dbReference type="HAMAP" id="MF_01106">
    <property type="entry name" value="ArgJ"/>
    <property type="match status" value="1"/>
</dbReference>
<proteinExistence type="inferred from homology"/>
<dbReference type="Pfam" id="PF01960">
    <property type="entry name" value="ArgJ"/>
    <property type="match status" value="1"/>
</dbReference>
<dbReference type="NCBIfam" id="TIGR00120">
    <property type="entry name" value="ArgJ"/>
    <property type="match status" value="1"/>
</dbReference>
<dbReference type="UniPathway" id="UPA00068">
    <property type="reaction ID" value="UER00106"/>
</dbReference>
<feature type="binding site" evidence="9">
    <location>
        <position position="497"/>
    </location>
    <ligand>
        <name>substrate</name>
    </ligand>
</feature>
<feature type="chain" id="PRO_5023535283" description="Arginine biosynthesis bifunctional protein ArgJ beta chain" evidence="9">
    <location>
        <begin position="233"/>
        <end position="497"/>
    </location>
</feature>
<dbReference type="Gene3D" id="3.60.70.12">
    <property type="entry name" value="L-amino peptidase D-ALA esterase/amidase"/>
    <property type="match status" value="1"/>
</dbReference>
<comment type="PTM">
    <text evidence="9">The alpha and beta chains are autoproteolytically processed from a single precursor protein within the mitochondrion.</text>
</comment>
<comment type="pathway">
    <text evidence="9">Amino-acid biosynthesis; L-arginine biosynthesis; N(2)-acetyl-L-ornithine from L-glutamate: step 1/4.</text>
</comment>
<keyword evidence="11" id="KW-1185">Reference proteome</keyword>
<dbReference type="GO" id="GO:0006526">
    <property type="term" value="P:L-arginine biosynthetic process"/>
    <property type="evidence" value="ECO:0007669"/>
    <property type="project" value="UniProtKB-UniRule"/>
</dbReference>
<feature type="chain" id="PRO_5023535284" description="Arginine biosynthesis bifunctional protein ArgJ alpha chain" evidence="9">
    <location>
        <begin position="1"/>
        <end position="232"/>
    </location>
</feature>
<sequence length="497" mass="53620">MAQRSPTIKRVCLSLSQYRSYSAPAERSIPAAKQKYVPTTGTYPKGFLAGSAYAGVKASNTKFDDVALIISEKPCPATAIFTRNLFKAAPVTVSKDLLEQRQSEGFRGVVVNSGCANAVTGIEGRENARAMSTAADACTGSAAEDVPQTLVMSTGVIGQQLPIEKITNAIPKAHAALGSDHQHWMNAAQAICTTDTFPKLISRTFTLPSHPETTYSIAGMTKGAGMIHPNMATLLAIVCTDAAIHPESMQTVLREAANTTFNSISVDGDTSTNDTVAFFANAAASPEGVQPLAYPEMYSKNGRLKKKDLRPAPNTDPDHVAFLAALTDLMRDLAKLIVRDGEGATKFVTIRVRSDKNIMVAKRAAVSIATSSLVKTALYGKDANWGRILCAIGYAPMLMDSPEIPMRSNPIGFEPGNTSVSFLPTDGSEELKLLVRGEPEKVDEARAKQILEAENLEILVNLDDRPERTGHEDQREAVFWTCDFSHEYVTINGDYRT</sequence>
<feature type="binding site" evidence="9">
    <location>
        <position position="233"/>
    </location>
    <ligand>
        <name>substrate</name>
    </ligand>
</feature>
<dbReference type="GO" id="GO:0004358">
    <property type="term" value="F:L-glutamate N-acetyltransferase activity, acting on acetyl-L-ornithine as donor"/>
    <property type="evidence" value="ECO:0007669"/>
    <property type="project" value="UniProtKB-UniRule"/>
</dbReference>
<name>A0A1V8SQ49_9PEZI</name>
<comment type="subunit">
    <text evidence="9">Heterodimer of an alpha and a beta chain.</text>
</comment>
<dbReference type="OrthoDB" id="4199794at2759"/>
<dbReference type="InterPro" id="IPR002813">
    <property type="entry name" value="Arg_biosynth_ArgJ"/>
</dbReference>
<evidence type="ECO:0000256" key="8">
    <source>
        <dbReference type="ARBA" id="ARBA00023315"/>
    </source>
</evidence>
<evidence type="ECO:0000256" key="4">
    <source>
        <dbReference type="ARBA" id="ARBA00022679"/>
    </source>
</evidence>
<organism evidence="10 11">
    <name type="scientific">Cryoendolithus antarcticus</name>
    <dbReference type="NCBI Taxonomy" id="1507870"/>
    <lineage>
        <taxon>Eukaryota</taxon>
        <taxon>Fungi</taxon>
        <taxon>Dikarya</taxon>
        <taxon>Ascomycota</taxon>
        <taxon>Pezizomycotina</taxon>
        <taxon>Dothideomycetes</taxon>
        <taxon>Dothideomycetidae</taxon>
        <taxon>Cladosporiales</taxon>
        <taxon>Cladosporiaceae</taxon>
        <taxon>Cryoendolithus</taxon>
    </lineage>
</organism>
<feature type="site" description="Cleavage; by autolysis" evidence="9">
    <location>
        <begin position="232"/>
        <end position="233"/>
    </location>
</feature>
<dbReference type="PANTHER" id="PTHR23100:SF0">
    <property type="entry name" value="ARGININE BIOSYNTHESIS BIFUNCTIONAL PROTEIN ARGJ, MITOCHONDRIAL"/>
    <property type="match status" value="1"/>
</dbReference>
<comment type="function">
    <text evidence="9">Catalyzes two activities which are involved in the cyclic version of arginine biosynthesis: the synthesis of acetylglutamate from glutamate and acetyl-CoA, and of ornithine by transacetylation between acetylornithine and glutamate.</text>
</comment>
<dbReference type="PANTHER" id="PTHR23100">
    <property type="entry name" value="ARGININE BIOSYNTHESIS BIFUNCTIONAL PROTEIN ARGJ"/>
    <property type="match status" value="1"/>
</dbReference>
<reference evidence="11" key="1">
    <citation type="submission" date="2017-03" db="EMBL/GenBank/DDBJ databases">
        <title>Genomes of endolithic fungi from Antarctica.</title>
        <authorList>
            <person name="Coleine C."/>
            <person name="Masonjones S."/>
            <person name="Stajich J.E."/>
        </authorList>
    </citation>
    <scope>NUCLEOTIDE SEQUENCE [LARGE SCALE GENOMIC DNA]</scope>
    <source>
        <strain evidence="11">CCFEE 5527</strain>
    </source>
</reference>
<evidence type="ECO:0000256" key="6">
    <source>
        <dbReference type="ARBA" id="ARBA00023128"/>
    </source>
</evidence>
<dbReference type="FunCoup" id="A0A1V8SQ49">
    <property type="interactions" value="533"/>
</dbReference>
<dbReference type="FunFam" id="3.10.20.340:FF:000002">
    <property type="entry name" value="Arginine biosynthesis bifunctional protein ArgJ, mitochondrial"/>
    <property type="match status" value="1"/>
</dbReference>
<dbReference type="CDD" id="cd02152">
    <property type="entry name" value="OAT"/>
    <property type="match status" value="1"/>
</dbReference>
<dbReference type="FunFam" id="3.60.70.12:FF:000002">
    <property type="entry name" value="Arginine biosynthesis bifunctional protein ArgJ, mitochondrial"/>
    <property type="match status" value="1"/>
</dbReference>
<evidence type="ECO:0000256" key="7">
    <source>
        <dbReference type="ARBA" id="ARBA00023268"/>
    </source>
</evidence>
<keyword evidence="5 9" id="KW-0068">Autocatalytic cleavage</keyword>
<dbReference type="InterPro" id="IPR042195">
    <property type="entry name" value="ArgJ_beta_C"/>
</dbReference>
<feature type="site" description="Involved in the stabilization of negative charge on the oxyanion by the formation of the oxyanion hole" evidence="9">
    <location>
        <position position="155"/>
    </location>
</feature>
<comment type="catalytic activity">
    <reaction evidence="9">
        <text>N(2)-acetyl-L-ornithine + L-glutamate = N-acetyl-L-glutamate + L-ornithine</text>
        <dbReference type="Rhea" id="RHEA:15349"/>
        <dbReference type="ChEBI" id="CHEBI:29985"/>
        <dbReference type="ChEBI" id="CHEBI:44337"/>
        <dbReference type="ChEBI" id="CHEBI:46911"/>
        <dbReference type="ChEBI" id="CHEBI:57805"/>
        <dbReference type="EC" id="2.3.1.35"/>
    </reaction>
</comment>
<dbReference type="Gene3D" id="3.10.20.340">
    <property type="entry name" value="ArgJ beta chain, C-terminal domain"/>
    <property type="match status" value="1"/>
</dbReference>
<feature type="active site" description="Nucleophile" evidence="9">
    <location>
        <position position="233"/>
    </location>
</feature>
<dbReference type="GO" id="GO:0005759">
    <property type="term" value="C:mitochondrial matrix"/>
    <property type="evidence" value="ECO:0007669"/>
    <property type="project" value="UniProtKB-SubCell"/>
</dbReference>
<comment type="pathway">
    <text evidence="9">Amino-acid biosynthesis; L-arginine biosynthesis; L-ornithine and N-acetyl-L-glutamate from L-glutamate and N(2)-acetyl-L-ornithine (cyclic): step 1/1.</text>
</comment>
<accession>A0A1V8SQ49</accession>
<comment type="catalytic activity">
    <reaction evidence="9">
        <text>L-glutamate + acetyl-CoA = N-acetyl-L-glutamate + CoA + H(+)</text>
        <dbReference type="Rhea" id="RHEA:24292"/>
        <dbReference type="ChEBI" id="CHEBI:15378"/>
        <dbReference type="ChEBI" id="CHEBI:29985"/>
        <dbReference type="ChEBI" id="CHEBI:44337"/>
        <dbReference type="ChEBI" id="CHEBI:57287"/>
        <dbReference type="ChEBI" id="CHEBI:57288"/>
        <dbReference type="EC" id="2.3.1.1"/>
    </reaction>
</comment>
<evidence type="ECO:0000256" key="3">
    <source>
        <dbReference type="ARBA" id="ARBA00022605"/>
    </source>
</evidence>
<dbReference type="EC" id="2.3.1.1" evidence="9"/>
<dbReference type="GO" id="GO:0004042">
    <property type="term" value="F:L-glutamate N-acetyltransferase activity"/>
    <property type="evidence" value="ECO:0007669"/>
    <property type="project" value="UniProtKB-UniRule"/>
</dbReference>
<keyword evidence="6 9" id="KW-0496">Mitochondrion</keyword>
<feature type="site" description="Involved in the stabilization of negative charge on the oxyanion by the formation of the oxyanion hole" evidence="9">
    <location>
        <position position="154"/>
    </location>
</feature>
<feature type="binding site" evidence="9">
    <location>
        <position position="193"/>
    </location>
    <ligand>
        <name>substrate</name>
    </ligand>
</feature>
<protein>
    <recommendedName>
        <fullName evidence="9">Arginine biosynthesis bifunctional protein ArgJ, mitochondrial</fullName>
    </recommendedName>
    <domain>
        <recommendedName>
            <fullName evidence="9">Glutamate N-acetyltransferase</fullName>
            <shortName evidence="9">GAT</shortName>
            <ecNumber evidence="9">2.3.1.35</ecNumber>
        </recommendedName>
        <alternativeName>
            <fullName evidence="9">Ornithine acetyltransferase</fullName>
            <shortName evidence="9">OATase</shortName>
        </alternativeName>
        <alternativeName>
            <fullName evidence="9">Ornithine transacetylase</fullName>
        </alternativeName>
    </domain>
    <domain>
        <recommendedName>
            <fullName evidence="9">Amino-acid acetyltransferase</fullName>
            <ecNumber evidence="9">2.3.1.1</ecNumber>
        </recommendedName>
        <alternativeName>
            <fullName evidence="9">N-acetylglutamate synthase</fullName>
            <shortName evidence="9">AGS</shortName>
        </alternativeName>
    </domain>
    <component>
        <recommendedName>
            <fullName evidence="9">Arginine biosynthesis bifunctional protein ArgJ alpha chain</fullName>
        </recommendedName>
    </component>
    <component>
        <recommendedName>
            <fullName evidence="9">Arginine biosynthesis bifunctional protein ArgJ beta chain</fullName>
        </recommendedName>
    </component>
</protein>
<dbReference type="Gene3D" id="3.30.2330.10">
    <property type="entry name" value="arginine biosynthesis bifunctional protein suprefamily"/>
    <property type="match status" value="1"/>
</dbReference>
<evidence type="ECO:0000256" key="1">
    <source>
        <dbReference type="ARBA" id="ARBA00006774"/>
    </source>
</evidence>
<feature type="binding site" evidence="9">
    <location>
        <position position="222"/>
    </location>
    <ligand>
        <name>substrate</name>
    </ligand>
</feature>
<evidence type="ECO:0000256" key="2">
    <source>
        <dbReference type="ARBA" id="ARBA00022571"/>
    </source>
</evidence>